<feature type="compositionally biased region" description="Polar residues" evidence="1">
    <location>
        <begin position="94"/>
        <end position="104"/>
    </location>
</feature>
<evidence type="ECO:0000313" key="3">
    <source>
        <dbReference type="Proteomes" id="UP000253303"/>
    </source>
</evidence>
<proteinExistence type="predicted"/>
<evidence type="ECO:0000256" key="1">
    <source>
        <dbReference type="SAM" id="MobiDB-lite"/>
    </source>
</evidence>
<dbReference type="OrthoDB" id="9830561at2"/>
<evidence type="ECO:0000313" key="2">
    <source>
        <dbReference type="EMBL" id="RBQ14719.1"/>
    </source>
</evidence>
<name>A0A366LMQ7_9ACTN</name>
<comment type="caution">
    <text evidence="2">The sequence shown here is derived from an EMBL/GenBank/DDBJ whole genome shotgun (WGS) entry which is preliminary data.</text>
</comment>
<reference evidence="2 3" key="1">
    <citation type="submission" date="2018-06" db="EMBL/GenBank/DDBJ databases">
        <title>Sphaerisporangium craniellae sp. nov., isolated from a marine sponge in the South China Sea.</title>
        <authorList>
            <person name="Li L."/>
        </authorList>
    </citation>
    <scope>NUCLEOTIDE SEQUENCE [LARGE SCALE GENOMIC DNA]</scope>
    <source>
        <strain evidence="2 3">LHW63015</strain>
    </source>
</reference>
<keyword evidence="3" id="KW-1185">Reference proteome</keyword>
<feature type="region of interest" description="Disordered" evidence="1">
    <location>
        <begin position="94"/>
        <end position="131"/>
    </location>
</feature>
<dbReference type="RefSeq" id="WP_113985983.1">
    <property type="nucleotide sequence ID" value="NZ_QMEY01000030.1"/>
</dbReference>
<accession>A0A366LMQ7</accession>
<sequence>MQLEQVQEIQRQGAFVVAGLDAFARNPWRAISSRDRSAFSDLGRALLINSVVSHRDDIKVITRFDEDTPLYRRLRVEELQEEIATARTELSSWKMNSPNATNRRLTSRAGGAMEVHSTKPVTRGQVAEVPS</sequence>
<organism evidence="2 3">
    <name type="scientific">Spongiactinospora rosea</name>
    <dbReference type="NCBI Taxonomy" id="2248750"/>
    <lineage>
        <taxon>Bacteria</taxon>
        <taxon>Bacillati</taxon>
        <taxon>Actinomycetota</taxon>
        <taxon>Actinomycetes</taxon>
        <taxon>Streptosporangiales</taxon>
        <taxon>Streptosporangiaceae</taxon>
        <taxon>Spongiactinospora</taxon>
    </lineage>
</organism>
<dbReference type="AlphaFoldDB" id="A0A366LMQ7"/>
<dbReference type="EMBL" id="QMEY01000030">
    <property type="protein sequence ID" value="RBQ14719.1"/>
    <property type="molecule type" value="Genomic_DNA"/>
</dbReference>
<dbReference type="Proteomes" id="UP000253303">
    <property type="component" value="Unassembled WGS sequence"/>
</dbReference>
<gene>
    <name evidence="2" type="ORF">DP939_39640</name>
</gene>
<protein>
    <submittedName>
        <fullName evidence="2">Uncharacterized protein</fullName>
    </submittedName>
</protein>